<protein>
    <submittedName>
        <fullName evidence="3">Glycosyl transferase group 1</fullName>
    </submittedName>
</protein>
<keyword evidence="4" id="KW-1185">Reference proteome</keyword>
<dbReference type="SUPFAM" id="SSF53756">
    <property type="entry name" value="UDP-Glycosyltransferase/glycogen phosphorylase"/>
    <property type="match status" value="1"/>
</dbReference>
<evidence type="ECO:0000259" key="2">
    <source>
        <dbReference type="Pfam" id="PF13439"/>
    </source>
</evidence>
<keyword evidence="3" id="KW-0808">Transferase</keyword>
<dbReference type="Pfam" id="PF00534">
    <property type="entry name" value="Glycos_transf_1"/>
    <property type="match status" value="1"/>
</dbReference>
<dbReference type="PANTHER" id="PTHR45947">
    <property type="entry name" value="SULFOQUINOVOSYL TRANSFERASE SQD2"/>
    <property type="match status" value="1"/>
</dbReference>
<dbReference type="AlphaFoldDB" id="C0GES9"/>
<dbReference type="Gene3D" id="3.40.50.2000">
    <property type="entry name" value="Glycogen Phosphorylase B"/>
    <property type="match status" value="2"/>
</dbReference>
<dbReference type="InterPro" id="IPR028098">
    <property type="entry name" value="Glyco_trans_4-like_N"/>
</dbReference>
<reference evidence="3 4" key="1">
    <citation type="submission" date="2009-02" db="EMBL/GenBank/DDBJ databases">
        <title>Sequencing of the draft genome and assembly of Dethiobacter alkaliphilus AHT 1.</title>
        <authorList>
            <consortium name="US DOE Joint Genome Institute (JGI-PGF)"/>
            <person name="Lucas S."/>
            <person name="Copeland A."/>
            <person name="Lapidus A."/>
            <person name="Glavina del Rio T."/>
            <person name="Dalin E."/>
            <person name="Tice H."/>
            <person name="Bruce D."/>
            <person name="Goodwin L."/>
            <person name="Pitluck S."/>
            <person name="Larimer F."/>
            <person name="Land M.L."/>
            <person name="Hauser L."/>
            <person name="Muyzer G."/>
        </authorList>
    </citation>
    <scope>NUCLEOTIDE SEQUENCE [LARGE SCALE GENOMIC DNA]</scope>
    <source>
        <strain evidence="3 4">AHT 1</strain>
    </source>
</reference>
<dbReference type="Proteomes" id="UP000006443">
    <property type="component" value="Unassembled WGS sequence"/>
</dbReference>
<evidence type="ECO:0000313" key="4">
    <source>
        <dbReference type="Proteomes" id="UP000006443"/>
    </source>
</evidence>
<dbReference type="CDD" id="cd03801">
    <property type="entry name" value="GT4_PimA-like"/>
    <property type="match status" value="1"/>
</dbReference>
<proteinExistence type="predicted"/>
<dbReference type="GO" id="GO:0016757">
    <property type="term" value="F:glycosyltransferase activity"/>
    <property type="evidence" value="ECO:0007669"/>
    <property type="project" value="InterPro"/>
</dbReference>
<dbReference type="Pfam" id="PF13439">
    <property type="entry name" value="Glyco_transf_4"/>
    <property type="match status" value="1"/>
</dbReference>
<gene>
    <name evidence="3" type="ORF">DealDRAFT_0988</name>
</gene>
<name>C0GES9_DETAL</name>
<dbReference type="EMBL" id="ACJM01000004">
    <property type="protein sequence ID" value="EEG78111.1"/>
    <property type="molecule type" value="Genomic_DNA"/>
</dbReference>
<dbReference type="eggNOG" id="COG0438">
    <property type="taxonomic scope" value="Bacteria"/>
</dbReference>
<organism evidence="3 4">
    <name type="scientific">Dethiobacter alkaliphilus AHT 1</name>
    <dbReference type="NCBI Taxonomy" id="555088"/>
    <lineage>
        <taxon>Bacteria</taxon>
        <taxon>Bacillati</taxon>
        <taxon>Bacillota</taxon>
        <taxon>Dethiobacteria</taxon>
        <taxon>Dethiobacterales</taxon>
        <taxon>Dethiobacteraceae</taxon>
        <taxon>Dethiobacter</taxon>
    </lineage>
</organism>
<evidence type="ECO:0000259" key="1">
    <source>
        <dbReference type="Pfam" id="PF00534"/>
    </source>
</evidence>
<comment type="caution">
    <text evidence="3">The sequence shown here is derived from an EMBL/GenBank/DDBJ whole genome shotgun (WGS) entry which is preliminary data.</text>
</comment>
<dbReference type="RefSeq" id="WP_008515416.1">
    <property type="nucleotide sequence ID" value="NZ_ACJM01000004.1"/>
</dbReference>
<feature type="domain" description="Glycosyl transferase family 1" evidence="1">
    <location>
        <begin position="188"/>
        <end position="359"/>
    </location>
</feature>
<feature type="domain" description="Glycosyltransferase subfamily 4-like N-terminal" evidence="2">
    <location>
        <begin position="40"/>
        <end position="173"/>
    </location>
</feature>
<dbReference type="InterPro" id="IPR001296">
    <property type="entry name" value="Glyco_trans_1"/>
</dbReference>
<dbReference type="PANTHER" id="PTHR45947:SF3">
    <property type="entry name" value="SULFOQUINOVOSYL TRANSFERASE SQD2"/>
    <property type="match status" value="1"/>
</dbReference>
<accession>C0GES9</accession>
<evidence type="ECO:0000313" key="3">
    <source>
        <dbReference type="EMBL" id="EEG78111.1"/>
    </source>
</evidence>
<dbReference type="OrthoDB" id="9806653at2"/>
<dbReference type="InterPro" id="IPR050194">
    <property type="entry name" value="Glycosyltransferase_grp1"/>
</dbReference>
<dbReference type="STRING" id="555088.DealDRAFT_0988"/>
<sequence>MKQQLRVAIITPGSHPIPDPNSTSVEEDVYKISTILQHDIDFTIFGRKIKKHPFHERIGELTFIRSPYINPRSYITEIIKELQNTETDIIQVENRPRYIKHLRESFPSRQLWLFLHSTLFINRNHISKEELLDCINSTDKIIVNSQYLKDYVVKYTCCQEEKVVVIHLGADTAQFKPKWDPGIKQQTEQFRKSLGIQNKKVVLYVGRLRKIKGVHHLLNAFPAVAKEVPDAVLFIVGSAFYGVNKQTKYVQELHHAAQCIKNSVHFIPHVPHNEIQKWFQIADILAVPSKAEPFGKVVVEAMATGIPVVGTNAGGIPEIIEHHKTGILLNHESIEKDLSNAVIDLLSNPTKAHTISQNAVRHVYENFTWEHSADRMLRLYQTISQP</sequence>